<dbReference type="AlphaFoldDB" id="A0A5C7JAS7"/>
<name>A0A5C7JAS7_9BACT</name>
<dbReference type="EMBL" id="SSDS01000009">
    <property type="protein sequence ID" value="TXG78670.1"/>
    <property type="molecule type" value="Genomic_DNA"/>
</dbReference>
<keyword evidence="2" id="KW-1133">Transmembrane helix</keyword>
<dbReference type="Pfam" id="PF04203">
    <property type="entry name" value="Sortase"/>
    <property type="match status" value="1"/>
</dbReference>
<dbReference type="InterPro" id="IPR005754">
    <property type="entry name" value="Sortase"/>
</dbReference>
<dbReference type="Gene3D" id="2.40.260.10">
    <property type="entry name" value="Sortase"/>
    <property type="match status" value="1"/>
</dbReference>
<dbReference type="InterPro" id="IPR023365">
    <property type="entry name" value="Sortase_dom-sf"/>
</dbReference>
<dbReference type="SUPFAM" id="SSF63817">
    <property type="entry name" value="Sortase"/>
    <property type="match status" value="1"/>
</dbReference>
<sequence length="235" mass="26371">MKVYKKGKSRNNKLFIRVFCVITILIGALVFCYTFFPLISWQIYFAPAFASQKIDAPIPSHTVIDPGNISNLISSATTNMNTDYTNAYNWYPGYGTQKNLKADYKISIPKIDIKDALVSNRDTDLTTHLVQYNSDSVPPDEGNSVIFGHSTLPQLYKEGDYKTIFANAYKLGVGDLILVNRDGKTYNYKIESVIVVDPTDTSVLAQNFSDSFITIITCTPPGTVWKRLIIKARKI</sequence>
<evidence type="ECO:0000256" key="1">
    <source>
        <dbReference type="ARBA" id="ARBA00022801"/>
    </source>
</evidence>
<proteinExistence type="predicted"/>
<evidence type="ECO:0000256" key="2">
    <source>
        <dbReference type="SAM" id="Phobius"/>
    </source>
</evidence>
<dbReference type="NCBIfam" id="TIGR01076">
    <property type="entry name" value="sortase_fam"/>
    <property type="match status" value="1"/>
</dbReference>
<keyword evidence="2" id="KW-0472">Membrane</keyword>
<organism evidence="3 4">
    <name type="scientific">Candidatus Dojkabacteria bacterium</name>
    <dbReference type="NCBI Taxonomy" id="2099670"/>
    <lineage>
        <taxon>Bacteria</taxon>
        <taxon>Candidatus Dojkabacteria</taxon>
    </lineage>
</organism>
<feature type="transmembrane region" description="Helical" evidence="2">
    <location>
        <begin position="14"/>
        <end position="36"/>
    </location>
</feature>
<dbReference type="GO" id="GO:0016787">
    <property type="term" value="F:hydrolase activity"/>
    <property type="evidence" value="ECO:0007669"/>
    <property type="project" value="UniProtKB-KW"/>
</dbReference>
<keyword evidence="1" id="KW-0378">Hydrolase</keyword>
<reference evidence="3 4" key="1">
    <citation type="submission" date="2018-09" db="EMBL/GenBank/DDBJ databases">
        <title>Metagenome Assembled Genomes from an Advanced Water Purification Facility.</title>
        <authorList>
            <person name="Stamps B.W."/>
            <person name="Spear J.R."/>
        </authorList>
    </citation>
    <scope>NUCLEOTIDE SEQUENCE [LARGE SCALE GENOMIC DNA]</scope>
    <source>
        <strain evidence="3">Bin_63_2</strain>
    </source>
</reference>
<evidence type="ECO:0000313" key="3">
    <source>
        <dbReference type="EMBL" id="TXG78670.1"/>
    </source>
</evidence>
<evidence type="ECO:0000313" key="4">
    <source>
        <dbReference type="Proteomes" id="UP000321026"/>
    </source>
</evidence>
<protein>
    <submittedName>
        <fullName evidence="3">Sortase</fullName>
    </submittedName>
</protein>
<comment type="caution">
    <text evidence="3">The sequence shown here is derived from an EMBL/GenBank/DDBJ whole genome shotgun (WGS) entry which is preliminary data.</text>
</comment>
<gene>
    <name evidence="3" type="ORF">E6Q11_00705</name>
</gene>
<accession>A0A5C7JAS7</accession>
<dbReference type="Proteomes" id="UP000321026">
    <property type="component" value="Unassembled WGS sequence"/>
</dbReference>
<keyword evidence="2" id="KW-0812">Transmembrane</keyword>